<dbReference type="Proteomes" id="UP001281656">
    <property type="component" value="Unassembled WGS sequence"/>
</dbReference>
<dbReference type="Pfam" id="PF07943">
    <property type="entry name" value="PBP5_C"/>
    <property type="match status" value="1"/>
</dbReference>
<dbReference type="InterPro" id="IPR015956">
    <property type="entry name" value="Peniciliin-bd_prot_C_sf"/>
</dbReference>
<dbReference type="Gene3D" id="3.40.710.10">
    <property type="entry name" value="DD-peptidase/beta-lactamase superfamily"/>
    <property type="match status" value="1"/>
</dbReference>
<dbReference type="Pfam" id="PF00768">
    <property type="entry name" value="Peptidase_S11"/>
    <property type="match status" value="1"/>
</dbReference>
<gene>
    <name evidence="15" type="ORF">P8V03_00155</name>
</gene>
<comment type="caution">
    <text evidence="15">The sequence shown here is derived from an EMBL/GenBank/DDBJ whole genome shotgun (WGS) entry which is preliminary data.</text>
</comment>
<dbReference type="GO" id="GO:0004180">
    <property type="term" value="F:carboxypeptidase activity"/>
    <property type="evidence" value="ECO:0007669"/>
    <property type="project" value="UniProtKB-KW"/>
</dbReference>
<dbReference type="EMBL" id="JARUJP010000001">
    <property type="protein sequence ID" value="MDW8799560.1"/>
    <property type="molecule type" value="Genomic_DNA"/>
</dbReference>
<dbReference type="InterPro" id="IPR012907">
    <property type="entry name" value="Peptidase_S11_C"/>
</dbReference>
<dbReference type="SUPFAM" id="SSF56601">
    <property type="entry name" value="beta-lactamase/transpeptidase-like"/>
    <property type="match status" value="1"/>
</dbReference>
<keyword evidence="11" id="KW-0961">Cell wall biogenesis/degradation</keyword>
<dbReference type="EC" id="3.4.16.4" evidence="4"/>
<dbReference type="RefSeq" id="WP_318796283.1">
    <property type="nucleotide sequence ID" value="NZ_JARUJP010000001.1"/>
</dbReference>
<dbReference type="PANTHER" id="PTHR21581:SF33">
    <property type="entry name" value="D-ALANYL-D-ALANINE CARBOXYPEPTIDASE DACB"/>
    <property type="match status" value="1"/>
</dbReference>
<dbReference type="InterPro" id="IPR012338">
    <property type="entry name" value="Beta-lactam/transpept-like"/>
</dbReference>
<protein>
    <recommendedName>
        <fullName evidence="4">serine-type D-Ala-D-Ala carboxypeptidase</fullName>
        <ecNumber evidence="4">3.4.16.4</ecNumber>
    </recommendedName>
</protein>
<dbReference type="InterPro" id="IPR037167">
    <property type="entry name" value="Peptidase_S11_C_sf"/>
</dbReference>
<dbReference type="PRINTS" id="PR00725">
    <property type="entry name" value="DADACBPTASE1"/>
</dbReference>
<dbReference type="InterPro" id="IPR018044">
    <property type="entry name" value="Peptidase_S11"/>
</dbReference>
<evidence type="ECO:0000256" key="6">
    <source>
        <dbReference type="ARBA" id="ARBA00022670"/>
    </source>
</evidence>
<evidence type="ECO:0000256" key="5">
    <source>
        <dbReference type="ARBA" id="ARBA00022645"/>
    </source>
</evidence>
<dbReference type="PANTHER" id="PTHR21581">
    <property type="entry name" value="D-ALANYL-D-ALANINE CARBOXYPEPTIDASE"/>
    <property type="match status" value="1"/>
</dbReference>
<accession>A0ABU4JN68</accession>
<evidence type="ECO:0000256" key="2">
    <source>
        <dbReference type="ARBA" id="ARBA00004752"/>
    </source>
</evidence>
<evidence type="ECO:0000313" key="15">
    <source>
        <dbReference type="EMBL" id="MDW8799560.1"/>
    </source>
</evidence>
<comment type="function">
    <text evidence="1">Removes C-terminal D-alanyl residues from sugar-peptide cell wall precursors.</text>
</comment>
<evidence type="ECO:0000256" key="9">
    <source>
        <dbReference type="ARBA" id="ARBA00022960"/>
    </source>
</evidence>
<name>A0ABU4JN68_9CLOT</name>
<evidence type="ECO:0000256" key="10">
    <source>
        <dbReference type="ARBA" id="ARBA00022984"/>
    </source>
</evidence>
<keyword evidence="10" id="KW-0573">Peptidoglycan synthesis</keyword>
<dbReference type="Gene3D" id="2.60.410.10">
    <property type="entry name" value="D-Ala-D-Ala carboxypeptidase, C-terminal domain"/>
    <property type="match status" value="1"/>
</dbReference>
<keyword evidence="16" id="KW-1185">Reference proteome</keyword>
<sequence length="377" mass="41985">MKKSSKWLCTTILFILSVVCCIPHRVNALNIYNKPSNENTSKGLVVDARCAIALDSKTKIVLYEKNSYELVPMASTTKIMTALVALKYGDLDKKIEISEKAAGIRGSIVGYKKGEKISLKELLFGLMLRSGNDAAIAIAEGISGSVEEFAKLMNEYAGEIGVINTHFQTPHGLDKDEHYTTAYDLAIVTAKAQENKLFNEIVSSRDVDGKAYGFTRSFHNINKILWEMPEATGVKTGFTGKAGKCLVTSAKVQNNDVIVVVLNCTPRWKETKRIYEYVNKNYQFKKMFSKGDTVGEVALDKGTIKLQCPDDITIPTKNEVEYNVKVIKPEKVTSSIYKGDKVGTISIYADGQKIYSNSLEAGNNYKVRRFPKLFFMR</sequence>
<evidence type="ECO:0000256" key="7">
    <source>
        <dbReference type="ARBA" id="ARBA00022729"/>
    </source>
</evidence>
<dbReference type="InterPro" id="IPR001967">
    <property type="entry name" value="Peptidase_S11_N"/>
</dbReference>
<evidence type="ECO:0000256" key="3">
    <source>
        <dbReference type="ARBA" id="ARBA00007164"/>
    </source>
</evidence>
<evidence type="ECO:0000256" key="8">
    <source>
        <dbReference type="ARBA" id="ARBA00022801"/>
    </source>
</evidence>
<keyword evidence="8 15" id="KW-0378">Hydrolase</keyword>
<evidence type="ECO:0000256" key="13">
    <source>
        <dbReference type="RuleBase" id="RU004016"/>
    </source>
</evidence>
<reference evidence="15 16" key="1">
    <citation type="submission" date="2023-04" db="EMBL/GenBank/DDBJ databases">
        <title>Clostridium tannerae sp. nov., isolated from the fecal material of an alpaca.</title>
        <authorList>
            <person name="Miller S."/>
            <person name="Hendry M."/>
            <person name="King J."/>
            <person name="Sankaranarayanan K."/>
            <person name="Lawson P.A."/>
        </authorList>
    </citation>
    <scope>NUCLEOTIDE SEQUENCE [LARGE SCALE GENOMIC DNA]</scope>
    <source>
        <strain evidence="15 16">A1-XYC3</strain>
    </source>
</reference>
<comment type="pathway">
    <text evidence="2">Cell wall biogenesis; peptidoglycan biosynthesis.</text>
</comment>
<evidence type="ECO:0000259" key="14">
    <source>
        <dbReference type="SMART" id="SM00936"/>
    </source>
</evidence>
<comment type="similarity">
    <text evidence="3 13">Belongs to the peptidase S11 family.</text>
</comment>
<keyword evidence="7" id="KW-0732">Signal</keyword>
<evidence type="ECO:0000256" key="11">
    <source>
        <dbReference type="ARBA" id="ARBA00023316"/>
    </source>
</evidence>
<dbReference type="SUPFAM" id="SSF69189">
    <property type="entry name" value="Penicillin-binding protein associated domain"/>
    <property type="match status" value="1"/>
</dbReference>
<feature type="domain" description="Peptidase S11 D-Ala-D-Ala carboxypeptidase A C-terminal" evidence="14">
    <location>
        <begin position="282"/>
        <end position="367"/>
    </location>
</feature>
<evidence type="ECO:0000256" key="1">
    <source>
        <dbReference type="ARBA" id="ARBA00003217"/>
    </source>
</evidence>
<evidence type="ECO:0000256" key="12">
    <source>
        <dbReference type="ARBA" id="ARBA00034000"/>
    </source>
</evidence>
<comment type="catalytic activity">
    <reaction evidence="12">
        <text>Preferential cleavage: (Ac)2-L-Lys-D-Ala-|-D-Ala. Also transpeptidation of peptidyl-alanyl moieties that are N-acyl substituents of D-alanine.</text>
        <dbReference type="EC" id="3.4.16.4"/>
    </reaction>
</comment>
<proteinExistence type="inferred from homology"/>
<dbReference type="SMART" id="SM00936">
    <property type="entry name" value="PBP5_C"/>
    <property type="match status" value="1"/>
</dbReference>
<keyword evidence="5 15" id="KW-0121">Carboxypeptidase</keyword>
<organism evidence="15 16">
    <name type="scientific">Clostridium tanneri</name>
    <dbReference type="NCBI Taxonomy" id="3037988"/>
    <lineage>
        <taxon>Bacteria</taxon>
        <taxon>Bacillati</taxon>
        <taxon>Bacillota</taxon>
        <taxon>Clostridia</taxon>
        <taxon>Eubacteriales</taxon>
        <taxon>Clostridiaceae</taxon>
        <taxon>Clostridium</taxon>
    </lineage>
</organism>
<evidence type="ECO:0000256" key="4">
    <source>
        <dbReference type="ARBA" id="ARBA00012448"/>
    </source>
</evidence>
<keyword evidence="6" id="KW-0645">Protease</keyword>
<evidence type="ECO:0000313" key="16">
    <source>
        <dbReference type="Proteomes" id="UP001281656"/>
    </source>
</evidence>
<keyword evidence="9" id="KW-0133">Cell shape</keyword>